<name>A1ZPH3_MICM2</name>
<dbReference type="AlphaFoldDB" id="A1ZPH3"/>
<dbReference type="Proteomes" id="UP000004095">
    <property type="component" value="Unassembled WGS sequence"/>
</dbReference>
<evidence type="ECO:0000313" key="3">
    <source>
        <dbReference type="EMBL" id="EAY27712.1"/>
    </source>
</evidence>
<evidence type="ECO:0000256" key="1">
    <source>
        <dbReference type="SAM" id="MobiDB-lite"/>
    </source>
</evidence>
<comment type="caution">
    <text evidence="3">The sequence shown here is derived from an EMBL/GenBank/DDBJ whole genome shotgun (WGS) entry which is preliminary data.</text>
</comment>
<keyword evidence="2" id="KW-0472">Membrane</keyword>
<organism evidence="3 4">
    <name type="scientific">Microscilla marina ATCC 23134</name>
    <dbReference type="NCBI Taxonomy" id="313606"/>
    <lineage>
        <taxon>Bacteria</taxon>
        <taxon>Pseudomonadati</taxon>
        <taxon>Bacteroidota</taxon>
        <taxon>Cytophagia</taxon>
        <taxon>Cytophagales</taxon>
        <taxon>Microscillaceae</taxon>
        <taxon>Microscilla</taxon>
    </lineage>
</organism>
<feature type="transmembrane region" description="Helical" evidence="2">
    <location>
        <begin position="6"/>
        <end position="26"/>
    </location>
</feature>
<evidence type="ECO:0008006" key="5">
    <source>
        <dbReference type="Google" id="ProtNLM"/>
    </source>
</evidence>
<keyword evidence="2" id="KW-1133">Transmembrane helix</keyword>
<evidence type="ECO:0000256" key="2">
    <source>
        <dbReference type="SAM" id="Phobius"/>
    </source>
</evidence>
<reference evidence="3 4" key="1">
    <citation type="submission" date="2007-01" db="EMBL/GenBank/DDBJ databases">
        <authorList>
            <person name="Haygood M."/>
            <person name="Podell S."/>
            <person name="Anderson C."/>
            <person name="Hopkinson B."/>
            <person name="Roe K."/>
            <person name="Barbeau K."/>
            <person name="Gaasterland T."/>
            <person name="Ferriera S."/>
            <person name="Johnson J."/>
            <person name="Kravitz S."/>
            <person name="Beeson K."/>
            <person name="Sutton G."/>
            <person name="Rogers Y.-H."/>
            <person name="Friedman R."/>
            <person name="Frazier M."/>
            <person name="Venter J.C."/>
        </authorList>
    </citation>
    <scope>NUCLEOTIDE SEQUENCE [LARGE SCALE GENOMIC DNA]</scope>
    <source>
        <strain evidence="3 4">ATCC 23134</strain>
    </source>
</reference>
<keyword evidence="4" id="KW-1185">Reference proteome</keyword>
<evidence type="ECO:0000313" key="4">
    <source>
        <dbReference type="Proteomes" id="UP000004095"/>
    </source>
</evidence>
<protein>
    <recommendedName>
        <fullName evidence="5">DUF4834 domain-containing protein</fullName>
    </recommendedName>
</protein>
<proteinExistence type="predicted"/>
<dbReference type="EMBL" id="AAWS01000021">
    <property type="protein sequence ID" value="EAY27712.1"/>
    <property type="molecule type" value="Genomic_DNA"/>
</dbReference>
<sequence length="82" mass="9812">MGALLKFLLILFLIGYLINKFSSFLIRRALKTFGITPPQKEKRARRRKKGIQVEYVPEEEQEDRRRSKNFRGGDYVDFEEMK</sequence>
<feature type="region of interest" description="Disordered" evidence="1">
    <location>
        <begin position="58"/>
        <end position="82"/>
    </location>
</feature>
<gene>
    <name evidence="3" type="ORF">M23134_03781</name>
</gene>
<keyword evidence="2" id="KW-0812">Transmembrane</keyword>
<accession>A1ZPH3</accession>